<comment type="catalytic activity">
    <reaction evidence="10 11">
        <text>tRNA(Gly) + glycine + ATP = glycyl-tRNA(Gly) + AMP + diphosphate</text>
        <dbReference type="Rhea" id="RHEA:16013"/>
        <dbReference type="Rhea" id="RHEA-COMP:9664"/>
        <dbReference type="Rhea" id="RHEA-COMP:9683"/>
        <dbReference type="ChEBI" id="CHEBI:30616"/>
        <dbReference type="ChEBI" id="CHEBI:33019"/>
        <dbReference type="ChEBI" id="CHEBI:57305"/>
        <dbReference type="ChEBI" id="CHEBI:78442"/>
        <dbReference type="ChEBI" id="CHEBI:78522"/>
        <dbReference type="ChEBI" id="CHEBI:456215"/>
        <dbReference type="EC" id="6.1.1.14"/>
    </reaction>
</comment>
<evidence type="ECO:0000313" key="13">
    <source>
        <dbReference type="EMBL" id="KEY91463.1"/>
    </source>
</evidence>
<dbReference type="GO" id="GO:0004820">
    <property type="term" value="F:glycine-tRNA ligase activity"/>
    <property type="evidence" value="ECO:0007669"/>
    <property type="project" value="UniProtKB-UniRule"/>
</dbReference>
<evidence type="ECO:0000259" key="12">
    <source>
        <dbReference type="Pfam" id="PF05746"/>
    </source>
</evidence>
<keyword evidence="14" id="KW-1185">Reference proteome</keyword>
<evidence type="ECO:0000256" key="6">
    <source>
        <dbReference type="ARBA" id="ARBA00022741"/>
    </source>
</evidence>
<comment type="subcellular location">
    <subcellularLocation>
        <location evidence="1 11">Cytoplasm</location>
    </subcellularLocation>
</comment>
<keyword evidence="8 11" id="KW-0648">Protein biosynthesis</keyword>
<accession>A0A084CNT4</accession>
<comment type="similarity">
    <text evidence="2 11">Belongs to the class-II aminoacyl-tRNA synthetase family.</text>
</comment>
<evidence type="ECO:0000256" key="5">
    <source>
        <dbReference type="ARBA" id="ARBA00022598"/>
    </source>
</evidence>
<evidence type="ECO:0000256" key="3">
    <source>
        <dbReference type="ARBA" id="ARBA00011209"/>
    </source>
</evidence>
<gene>
    <name evidence="11 13" type="primary">glyS</name>
    <name evidence="13" type="ORF">CF67_17035</name>
</gene>
<dbReference type="EC" id="6.1.1.14" evidence="11"/>
<dbReference type="InterPro" id="IPR006194">
    <property type="entry name" value="Gly-tRNA-synth_heterodimer"/>
</dbReference>
<evidence type="ECO:0000256" key="7">
    <source>
        <dbReference type="ARBA" id="ARBA00022840"/>
    </source>
</evidence>
<organism evidence="13 14">
    <name type="scientific">Candidatus Photodesmus blepharonis</name>
    <dbReference type="NCBI Taxonomy" id="1179155"/>
    <lineage>
        <taxon>Bacteria</taxon>
        <taxon>Pseudomonadati</taxon>
        <taxon>Pseudomonadota</taxon>
        <taxon>Gammaproteobacteria</taxon>
        <taxon>Vibrionales</taxon>
        <taxon>Vibrionaceae</taxon>
        <taxon>Candidatus Photodesmus</taxon>
    </lineage>
</organism>
<reference evidence="13 14" key="1">
    <citation type="submission" date="2014-03" db="EMBL/GenBank/DDBJ databases">
        <title>Selection and divergence in the genomes of co-occurring obligate luminous symbionts with specific hosts.</title>
        <authorList>
            <person name="Hendry T.A."/>
            <person name="de Wet J.R."/>
            <person name="Dunlap P.V."/>
        </authorList>
    </citation>
    <scope>NUCLEOTIDE SEQUENCE [LARGE SCALE GENOMIC DNA]</scope>
    <source>
        <strain evidence="13 14">Ppalp.1</strain>
    </source>
</reference>
<comment type="caution">
    <text evidence="13">The sequence shown here is derived from an EMBL/GenBank/DDBJ whole genome shotgun (WGS) entry which is preliminary data.</text>
</comment>
<dbReference type="PANTHER" id="PTHR30075:SF2">
    <property type="entry name" value="GLYCINE--TRNA LIGASE, CHLOROPLASTIC_MITOCHONDRIAL 2"/>
    <property type="match status" value="1"/>
</dbReference>
<feature type="domain" description="DALR anticodon binding" evidence="12">
    <location>
        <begin position="583"/>
        <end position="680"/>
    </location>
</feature>
<dbReference type="NCBIfam" id="TIGR00211">
    <property type="entry name" value="glyS"/>
    <property type="match status" value="1"/>
</dbReference>
<evidence type="ECO:0000256" key="8">
    <source>
        <dbReference type="ARBA" id="ARBA00022917"/>
    </source>
</evidence>
<keyword evidence="7 11" id="KW-0067">ATP-binding</keyword>
<keyword evidence="4 11" id="KW-0963">Cytoplasm</keyword>
<evidence type="ECO:0000256" key="2">
    <source>
        <dbReference type="ARBA" id="ARBA00008226"/>
    </source>
</evidence>
<evidence type="ECO:0000256" key="10">
    <source>
        <dbReference type="ARBA" id="ARBA00047937"/>
    </source>
</evidence>
<dbReference type="GO" id="GO:0005829">
    <property type="term" value="C:cytosol"/>
    <property type="evidence" value="ECO:0007669"/>
    <property type="project" value="TreeGrafter"/>
</dbReference>
<keyword evidence="6 11" id="KW-0547">Nucleotide-binding</keyword>
<dbReference type="eggNOG" id="COG0751">
    <property type="taxonomic scope" value="Bacteria"/>
</dbReference>
<comment type="subunit">
    <text evidence="3 11">Tetramer of two alpha and two beta subunits.</text>
</comment>
<dbReference type="OrthoDB" id="9775440at2"/>
<dbReference type="RefSeq" id="WP_034413601.1">
    <property type="nucleotide sequence ID" value="NZ_JGVK01000009.1"/>
</dbReference>
<keyword evidence="9 11" id="KW-0030">Aminoacyl-tRNA synthetase</keyword>
<dbReference type="Pfam" id="PF02092">
    <property type="entry name" value="tRNA_synt_2f"/>
    <property type="match status" value="1"/>
</dbReference>
<dbReference type="Proteomes" id="UP000053784">
    <property type="component" value="Unassembled WGS sequence"/>
</dbReference>
<dbReference type="EMBL" id="JGVK01000009">
    <property type="protein sequence ID" value="KEY91463.1"/>
    <property type="molecule type" value="Genomic_DNA"/>
</dbReference>
<protein>
    <recommendedName>
        <fullName evidence="11">Glycine--tRNA ligase beta subunit</fullName>
        <ecNumber evidence="11">6.1.1.14</ecNumber>
    </recommendedName>
    <alternativeName>
        <fullName evidence="11">Glycyl-tRNA synthetase beta subunit</fullName>
        <shortName evidence="11">GlyRS</shortName>
    </alternativeName>
</protein>
<dbReference type="PRINTS" id="PR01045">
    <property type="entry name" value="TRNASYNTHGB"/>
</dbReference>
<evidence type="ECO:0000256" key="9">
    <source>
        <dbReference type="ARBA" id="ARBA00023146"/>
    </source>
</evidence>
<dbReference type="GO" id="GO:0005524">
    <property type="term" value="F:ATP binding"/>
    <property type="evidence" value="ECO:0007669"/>
    <property type="project" value="UniProtKB-UniRule"/>
</dbReference>
<proteinExistence type="inferred from homology"/>
<dbReference type="SUPFAM" id="SSF109604">
    <property type="entry name" value="HD-domain/PDEase-like"/>
    <property type="match status" value="1"/>
</dbReference>
<dbReference type="PANTHER" id="PTHR30075">
    <property type="entry name" value="GLYCYL-TRNA SYNTHETASE"/>
    <property type="match status" value="1"/>
</dbReference>
<keyword evidence="5 11" id="KW-0436">Ligase</keyword>
<dbReference type="InterPro" id="IPR008909">
    <property type="entry name" value="DALR_anticod-bd"/>
</dbReference>
<dbReference type="AlphaFoldDB" id="A0A084CNT4"/>
<dbReference type="GO" id="GO:0006426">
    <property type="term" value="P:glycyl-tRNA aminoacylation"/>
    <property type="evidence" value="ECO:0007669"/>
    <property type="project" value="UniProtKB-UniRule"/>
</dbReference>
<dbReference type="InterPro" id="IPR015944">
    <property type="entry name" value="Gly-tRNA-synth_bsu"/>
</dbReference>
<dbReference type="GO" id="GO:0006420">
    <property type="term" value="P:arginyl-tRNA aminoacylation"/>
    <property type="evidence" value="ECO:0007669"/>
    <property type="project" value="InterPro"/>
</dbReference>
<dbReference type="GO" id="GO:0004814">
    <property type="term" value="F:arginine-tRNA ligase activity"/>
    <property type="evidence" value="ECO:0007669"/>
    <property type="project" value="InterPro"/>
</dbReference>
<evidence type="ECO:0000313" key="14">
    <source>
        <dbReference type="Proteomes" id="UP000053784"/>
    </source>
</evidence>
<dbReference type="PROSITE" id="PS50861">
    <property type="entry name" value="AA_TRNA_LIGASE_II_GLYAB"/>
    <property type="match status" value="1"/>
</dbReference>
<evidence type="ECO:0000256" key="1">
    <source>
        <dbReference type="ARBA" id="ARBA00004496"/>
    </source>
</evidence>
<evidence type="ECO:0000256" key="4">
    <source>
        <dbReference type="ARBA" id="ARBA00022490"/>
    </source>
</evidence>
<dbReference type="HAMAP" id="MF_00255">
    <property type="entry name" value="Gly_tRNA_synth_beta"/>
    <property type="match status" value="1"/>
</dbReference>
<name>A0A084CNT4_9GAMM</name>
<dbReference type="Pfam" id="PF05746">
    <property type="entry name" value="DALR_1"/>
    <property type="match status" value="1"/>
</dbReference>
<evidence type="ECO:0000256" key="11">
    <source>
        <dbReference type="HAMAP-Rule" id="MF_00255"/>
    </source>
</evidence>
<dbReference type="STRING" id="1179155.CF67_17035"/>
<sequence>MKKNFLFELGTEELPPTTLRLLAETLAKNFEKEMKAADLKYKSVKWYATPRRLAVKVISLAEAQTDKIVIKQGPTVSVAFDIHGKATKAALGWIKDHGISLEQTERLMTKKGERLLFKQKVKGKPTQEIIVNLVKKALANLTTKKSMRWGNSNIQFIRPIKTLIMLLNDEIVEGEIFGIKSNRIIHGHRFMGEKEFIIESADEYPEILEKRGRVIADYEARKKIIISDSKKAATKIGGIADLEDQLVEEVTSLVEWPVVLTAQFEEKFLQVPSEALVYTMKTNQKYFPVYSKKNGEKKLLPHFIFVSNIESRDPLRVIEGNEKVVRSRLTDAEFFFKTDCKRTLIDRLPYLEKIIFQKQLGSIKDKTNRITKLSAHIAQKIGVSITKSKRAGLLAKCDLITSMVTEFPEIQGIMGMHYARQNSEDKQVALALYEQYMPRFSGDRIPSPGISSALAMSDKLDTIVGIFGIGQKPQGSDPFALRRLSLGVLRTIIENGYNLDLVELIAKATELLRDKITNNNVETDVIKFMLDRLHVWYKNSGFNINIIRSVSACHLTKPTDFDQRIKAMTNFSKLETAKSLATANKRVNNILAKFNGDLLEELDQSLLEEDAEKTLAERVAATKKAIEPELQLGNYQQALKTVANLNEPVNTFLNDVTIMVNNDMLKRNRFTLLSNLRNLFLTVADISLLDK</sequence>